<sequence>MWEHSGVGRGARIQEPPIAPARRGRHPVRVTDDDEAAAVVELERLLLRPDVRADRRRVDGLLHPDFQEFGASGRVWDRETIVDALAADPTTPGAAEAFAPVRLAEDVVLLTYRVSGGRGSLRSSVWVRAPAAGWRLRFHQGTRTPA</sequence>
<name>A0A239BTR7_9ACTN</name>
<evidence type="ECO:0000313" key="3">
    <source>
        <dbReference type="EMBL" id="SNS11300.1"/>
    </source>
</evidence>
<evidence type="ECO:0000259" key="2">
    <source>
        <dbReference type="Pfam" id="PF14534"/>
    </source>
</evidence>
<accession>A0A239BTR7</accession>
<dbReference type="EMBL" id="FZOH01000002">
    <property type="protein sequence ID" value="SNS11300.1"/>
    <property type="molecule type" value="Genomic_DNA"/>
</dbReference>
<keyword evidence="4" id="KW-1185">Reference proteome</keyword>
<evidence type="ECO:0000313" key="4">
    <source>
        <dbReference type="Proteomes" id="UP000198386"/>
    </source>
</evidence>
<evidence type="ECO:0000256" key="1">
    <source>
        <dbReference type="SAM" id="MobiDB-lite"/>
    </source>
</evidence>
<feature type="domain" description="DUF4440" evidence="2">
    <location>
        <begin position="40"/>
        <end position="136"/>
    </location>
</feature>
<dbReference type="Pfam" id="PF14534">
    <property type="entry name" value="DUF4440"/>
    <property type="match status" value="1"/>
</dbReference>
<organism evidence="3 4">
    <name type="scientific">Geodermatophilus saharensis</name>
    <dbReference type="NCBI Taxonomy" id="1137994"/>
    <lineage>
        <taxon>Bacteria</taxon>
        <taxon>Bacillati</taxon>
        <taxon>Actinomycetota</taxon>
        <taxon>Actinomycetes</taxon>
        <taxon>Geodermatophilales</taxon>
        <taxon>Geodermatophilaceae</taxon>
        <taxon>Geodermatophilus</taxon>
    </lineage>
</organism>
<dbReference type="InterPro" id="IPR032710">
    <property type="entry name" value="NTF2-like_dom_sf"/>
</dbReference>
<dbReference type="AlphaFoldDB" id="A0A239BTR7"/>
<feature type="region of interest" description="Disordered" evidence="1">
    <location>
        <begin position="1"/>
        <end position="29"/>
    </location>
</feature>
<reference evidence="4" key="1">
    <citation type="submission" date="2017-06" db="EMBL/GenBank/DDBJ databases">
        <authorList>
            <person name="Varghese N."/>
            <person name="Submissions S."/>
        </authorList>
    </citation>
    <scope>NUCLEOTIDE SEQUENCE [LARGE SCALE GENOMIC DNA]</scope>
    <source>
        <strain evidence="4">DSM 45423</strain>
    </source>
</reference>
<protein>
    <recommendedName>
        <fullName evidence="2">DUF4440 domain-containing protein</fullName>
    </recommendedName>
</protein>
<gene>
    <name evidence="3" type="ORF">SAMN04488107_1428</name>
</gene>
<dbReference type="Proteomes" id="UP000198386">
    <property type="component" value="Unassembled WGS sequence"/>
</dbReference>
<dbReference type="SUPFAM" id="SSF54427">
    <property type="entry name" value="NTF2-like"/>
    <property type="match status" value="1"/>
</dbReference>
<dbReference type="Gene3D" id="3.10.450.50">
    <property type="match status" value="1"/>
</dbReference>
<dbReference type="InterPro" id="IPR027843">
    <property type="entry name" value="DUF4440"/>
</dbReference>
<proteinExistence type="predicted"/>